<feature type="non-terminal residue" evidence="2">
    <location>
        <position position="1"/>
    </location>
</feature>
<protein>
    <recommendedName>
        <fullName evidence="1">Reverse transcriptase Ty1/copia-type domain-containing protein</fullName>
    </recommendedName>
</protein>
<feature type="domain" description="Reverse transcriptase Ty1/copia-type" evidence="1">
    <location>
        <begin position="173"/>
        <end position="241"/>
    </location>
</feature>
<dbReference type="PANTHER" id="PTHR11439:SF455">
    <property type="entry name" value="RLK (RECEPTOR-LIKE PROTEIN KINASE) 8, PUTATIVE-RELATED"/>
    <property type="match status" value="1"/>
</dbReference>
<organism evidence="2">
    <name type="scientific">Prunus dulcis</name>
    <name type="common">Almond</name>
    <name type="synonym">Amygdalus dulcis</name>
    <dbReference type="NCBI Taxonomy" id="3755"/>
    <lineage>
        <taxon>Eukaryota</taxon>
        <taxon>Viridiplantae</taxon>
        <taxon>Streptophyta</taxon>
        <taxon>Embryophyta</taxon>
        <taxon>Tracheophyta</taxon>
        <taxon>Spermatophyta</taxon>
        <taxon>Magnoliopsida</taxon>
        <taxon>eudicotyledons</taxon>
        <taxon>Gunneridae</taxon>
        <taxon>Pentapetalae</taxon>
        <taxon>rosids</taxon>
        <taxon>fabids</taxon>
        <taxon>Rosales</taxon>
        <taxon>Rosaceae</taxon>
        <taxon>Amygdaloideae</taxon>
        <taxon>Amygdaleae</taxon>
        <taxon>Prunus</taxon>
    </lineage>
</organism>
<evidence type="ECO:0000259" key="1">
    <source>
        <dbReference type="Pfam" id="PF07727"/>
    </source>
</evidence>
<dbReference type="EMBL" id="AP019301">
    <property type="protein sequence ID" value="BBH03422.1"/>
    <property type="molecule type" value="Genomic_DNA"/>
</dbReference>
<proteinExistence type="predicted"/>
<gene>
    <name evidence="2" type="ORF">Prudu_014293</name>
</gene>
<dbReference type="CDD" id="cd09272">
    <property type="entry name" value="RNase_HI_RT_Ty1"/>
    <property type="match status" value="1"/>
</dbReference>
<dbReference type="InterPro" id="IPR043502">
    <property type="entry name" value="DNA/RNA_pol_sf"/>
</dbReference>
<dbReference type="Pfam" id="PF07727">
    <property type="entry name" value="RVT_2"/>
    <property type="match status" value="1"/>
</dbReference>
<sequence>VSSSSEYVDIEFHPILPSSAPMPTSITLPQTRLDSDSQPHCTSLSQAMTMSHPRVHSTTLLLLYPSPCSKLIPDVLAYSSLCLRLPRFRNSETPVPALRTPCSSSFDLPSSSKLEPLVTAARNLLPCSTHAHPPSGWHSKPKLHTNGTVKYLIPINALLKNHTWSLVPSSPSQNLVGCNYKARLVAKGFHQCPGIDYAETFSPVVKPAIIRTVLSLAVSRGCSIRQLDIKNAFLHGFLQEDASHTIFLLLYADDIVVTGSDSTRLQQFISFLGGHFNIKDLGPLSYFLGLQVLHKDGTLHINQLKYAHDLLKKANLLNSKPASTPLAAKVLPFLQYLTLTRPDISFVVNTVAQFMSAPRTSHLVAPNGYLGLTFTPQTASTRLSAYSDADWAGCPDSRRSTTGYVITLGTNLISWCSKKQPTISRCSTK</sequence>
<accession>A0A4Y1RGN0</accession>
<reference evidence="2" key="1">
    <citation type="journal article" date="2019" name="Science">
        <title>Mutation of a bHLH transcription factor allowed almond domestication.</title>
        <authorList>
            <person name="Sanchez-Perez R."/>
            <person name="Pavan S."/>
            <person name="Mazzeo R."/>
            <person name="Moldovan C."/>
            <person name="Aiese Cigliano R."/>
            <person name="Del Cueto J."/>
            <person name="Ricciardi F."/>
            <person name="Lotti C."/>
            <person name="Ricciardi L."/>
            <person name="Dicenta F."/>
            <person name="Lopez-Marques R.L."/>
            <person name="Lindberg Moller B."/>
        </authorList>
    </citation>
    <scope>NUCLEOTIDE SEQUENCE</scope>
</reference>
<dbReference type="InterPro" id="IPR013103">
    <property type="entry name" value="RVT_2"/>
</dbReference>
<dbReference type="SUPFAM" id="SSF56672">
    <property type="entry name" value="DNA/RNA polymerases"/>
    <property type="match status" value="1"/>
</dbReference>
<evidence type="ECO:0000313" key="2">
    <source>
        <dbReference type="EMBL" id="BBH03422.1"/>
    </source>
</evidence>
<dbReference type="AlphaFoldDB" id="A0A4Y1RGN0"/>
<name>A0A4Y1RGN0_PRUDU</name>
<dbReference type="PANTHER" id="PTHR11439">
    <property type="entry name" value="GAG-POL-RELATED RETROTRANSPOSON"/>
    <property type="match status" value="1"/>
</dbReference>